<keyword evidence="4" id="KW-1185">Reference proteome</keyword>
<dbReference type="Pfam" id="PF04909">
    <property type="entry name" value="Amidohydro_2"/>
    <property type="match status" value="1"/>
</dbReference>
<dbReference type="GO" id="GO:0016831">
    <property type="term" value="F:carboxy-lyase activity"/>
    <property type="evidence" value="ECO:0007669"/>
    <property type="project" value="InterPro"/>
</dbReference>
<evidence type="ECO:0000313" key="3">
    <source>
        <dbReference type="EMBL" id="CDN48444.1"/>
    </source>
</evidence>
<name>A0A068SRG6_NEOGA</name>
<dbReference type="PANTHER" id="PTHR21240">
    <property type="entry name" value="2-AMINO-3-CARBOXYLMUCONATE-6-SEMIALDEHYDE DECARBOXYLASE"/>
    <property type="match status" value="1"/>
</dbReference>
<dbReference type="HOGENOM" id="CLU_039329_0_1_5"/>
<dbReference type="GeneID" id="24259452"/>
<dbReference type="Gene3D" id="3.20.20.140">
    <property type="entry name" value="Metal-dependent hydrolases"/>
    <property type="match status" value="1"/>
</dbReference>
<dbReference type="OrthoDB" id="149172at2"/>
<dbReference type="SUPFAM" id="SSF51556">
    <property type="entry name" value="Metallo-dependent hydrolases"/>
    <property type="match status" value="1"/>
</dbReference>
<reference evidence="4" key="1">
    <citation type="journal article" date="2014" name="BMC Genomics">
        <title>Genome sequencing of two Neorhizobium galegae strains reveals a noeT gene responsible for the unusual acetylation of the nodulation factors.</title>
        <authorList>
            <person name="Osterman J."/>
            <person name="Marsh J."/>
            <person name="Laine P.K."/>
            <person name="Zeng Z."/>
            <person name="Alatalo E."/>
            <person name="Sullivan J.T."/>
            <person name="Young J.P."/>
            <person name="Thomas-Oates J."/>
            <person name="Paulin L."/>
            <person name="Lindstrom K."/>
        </authorList>
    </citation>
    <scope>NUCLEOTIDE SEQUENCE [LARGE SCALE GENOMIC DNA]</scope>
    <source>
        <strain evidence="4">HAMBI 540</strain>
    </source>
</reference>
<dbReference type="GO" id="GO:0019748">
    <property type="term" value="P:secondary metabolic process"/>
    <property type="evidence" value="ECO:0007669"/>
    <property type="project" value="TreeGrafter"/>
</dbReference>
<evidence type="ECO:0000256" key="1">
    <source>
        <dbReference type="ARBA" id="ARBA00023239"/>
    </source>
</evidence>
<dbReference type="EMBL" id="HG938353">
    <property type="protein sequence ID" value="CDN48444.1"/>
    <property type="molecule type" value="Genomic_DNA"/>
</dbReference>
<dbReference type="AlphaFoldDB" id="A0A068SRG6"/>
<proteinExistence type="predicted"/>
<dbReference type="Proteomes" id="UP000028181">
    <property type="component" value="Chromosome I"/>
</dbReference>
<dbReference type="GO" id="GO:0005737">
    <property type="term" value="C:cytoplasm"/>
    <property type="evidence" value="ECO:0007669"/>
    <property type="project" value="TreeGrafter"/>
</dbReference>
<dbReference type="InterPro" id="IPR032466">
    <property type="entry name" value="Metal_Hydrolase"/>
</dbReference>
<dbReference type="eggNOG" id="COG2159">
    <property type="taxonomic scope" value="Bacteria"/>
</dbReference>
<dbReference type="RefSeq" id="WP_038587799.1">
    <property type="nucleotide sequence ID" value="NZ_HG938353.1"/>
</dbReference>
<dbReference type="KEGG" id="ngg:RG540_CH22760"/>
<evidence type="ECO:0000313" key="4">
    <source>
        <dbReference type="Proteomes" id="UP000028181"/>
    </source>
</evidence>
<sequence>MDHAVLDKDAKADAKLGIVDCDIHPAFGSPAELAKFLPVRWRDHLADYGQRSANPVVGTLPYPRMTPGNGMRRDAWPPNGGPPASDLAFLQEQLLDPLGIEYGILQPLAAGSSTLNQELGAAMCAAVNDWQLDKWTGPDPRLKASISVTQEDVPAALAEIEARIGDKSFAQIAIPPRTIEPAGRRRYWPIYEAAEHYDMPIGMHSAAYGQHANSGAGWLNFYIEEHYAFSHSLQSVVTSMVFEGAFERFPKLKLVVVEGGFAWAAPLMWRLDKQWERMRSEVPHVKRPPSEYIRENVWFTTQPIEEPENNRHLLDTLRWVGTDRLMFSTDYPHWDFDDPRYAFKVPLSPTERAQIFRDNAKRVYRLP</sequence>
<dbReference type="GO" id="GO:0016787">
    <property type="term" value="F:hydrolase activity"/>
    <property type="evidence" value="ECO:0007669"/>
    <property type="project" value="InterPro"/>
</dbReference>
<organism evidence="3 4">
    <name type="scientific">Neorhizobium galegae bv. orientalis str. HAMBI 540</name>
    <dbReference type="NCBI Taxonomy" id="1028800"/>
    <lineage>
        <taxon>Bacteria</taxon>
        <taxon>Pseudomonadati</taxon>
        <taxon>Pseudomonadota</taxon>
        <taxon>Alphaproteobacteria</taxon>
        <taxon>Hyphomicrobiales</taxon>
        <taxon>Rhizobiaceae</taxon>
        <taxon>Rhizobium/Agrobacterium group</taxon>
        <taxon>Neorhizobium</taxon>
    </lineage>
</organism>
<dbReference type="InterPro" id="IPR032465">
    <property type="entry name" value="ACMSD"/>
</dbReference>
<dbReference type="PATRIC" id="fig|1028800.3.peg.2304"/>
<accession>A0A068SRG6</accession>
<dbReference type="InterPro" id="IPR006680">
    <property type="entry name" value="Amidohydro-rel"/>
</dbReference>
<dbReference type="PANTHER" id="PTHR21240:SF28">
    <property type="entry name" value="ISO-OROTATE DECARBOXYLASE (EUROFUNG)"/>
    <property type="match status" value="1"/>
</dbReference>
<evidence type="ECO:0000259" key="2">
    <source>
        <dbReference type="Pfam" id="PF04909"/>
    </source>
</evidence>
<gene>
    <name evidence="3" type="ORF">RG540_CH22760</name>
</gene>
<keyword evidence="1" id="KW-0456">Lyase</keyword>
<protein>
    <submittedName>
        <fullName evidence="3">BarH protein</fullName>
    </submittedName>
</protein>
<feature type="domain" description="Amidohydrolase-related" evidence="2">
    <location>
        <begin position="19"/>
        <end position="366"/>
    </location>
</feature>